<evidence type="ECO:0000313" key="1">
    <source>
        <dbReference type="EMBL" id="XAG63699.1"/>
    </source>
</evidence>
<geneLocation type="plasmid" evidence="1">
    <name>pSP19V00046-2</name>
</geneLocation>
<reference evidence="1" key="1">
    <citation type="submission" date="2022-03" db="EMBL/GenBank/DDBJ databases">
        <title>Sea Food Isolates.</title>
        <authorList>
            <person name="Li c."/>
        </authorList>
    </citation>
    <scope>NUCLEOTIDE SEQUENCE</scope>
    <source>
        <strain evidence="1">19MO02SH05</strain>
        <plasmid evidence="1">pSP19V00046-2</plasmid>
    </source>
</reference>
<gene>
    <name evidence="1" type="ORF">MRL64_19265</name>
</gene>
<dbReference type="EMBL" id="CP095345">
    <property type="protein sequence ID" value="XAG63699.1"/>
    <property type="molecule type" value="Genomic_DNA"/>
</dbReference>
<sequence length="68" mass="7745">MSNSYPIENDSFYKRISQLSATIGLNPAERVVFLSSFESWYHFQPYSVYSSICTAAISALEELSHEKC</sequence>
<organism evidence="1">
    <name type="scientific">bacterium 19MO02SH05</name>
    <dbReference type="NCBI Taxonomy" id="2920696"/>
    <lineage>
        <taxon>Bacteria</taxon>
    </lineage>
</organism>
<protein>
    <submittedName>
        <fullName evidence="1">Uncharacterized protein</fullName>
    </submittedName>
</protein>
<keyword evidence="1" id="KW-0614">Plasmid</keyword>
<name>A0AAU6TQ04_UNCXX</name>
<proteinExistence type="predicted"/>
<dbReference type="AlphaFoldDB" id="A0AAU6TQ04"/>
<accession>A0AAU6TQ04</accession>